<comment type="caution">
    <text evidence="5">The sequence shown here is derived from an EMBL/GenBank/DDBJ whole genome shotgun (WGS) entry which is preliminary data.</text>
</comment>
<dbReference type="EMBL" id="LSBA01000039">
    <property type="protein sequence ID" value="KXZ13035.1"/>
    <property type="molecule type" value="Genomic_DNA"/>
</dbReference>
<dbReference type="InterPro" id="IPR011991">
    <property type="entry name" value="ArsR-like_HTH"/>
</dbReference>
<dbReference type="Gene3D" id="1.10.10.10">
    <property type="entry name" value="Winged helix-like DNA-binding domain superfamily/Winged helix DNA-binding domain"/>
    <property type="match status" value="1"/>
</dbReference>
<dbReference type="AlphaFoldDB" id="A0A150F231"/>
<feature type="domain" description="HTH arsR-type" evidence="4">
    <location>
        <begin position="2"/>
        <end position="101"/>
    </location>
</feature>
<evidence type="ECO:0000313" key="6">
    <source>
        <dbReference type="Proteomes" id="UP000075430"/>
    </source>
</evidence>
<dbReference type="InterPro" id="IPR001845">
    <property type="entry name" value="HTH_ArsR_DNA-bd_dom"/>
</dbReference>
<name>A0A150F231_9BACI</name>
<dbReference type="SUPFAM" id="SSF46785">
    <property type="entry name" value="Winged helix' DNA-binding domain"/>
    <property type="match status" value="1"/>
</dbReference>
<dbReference type="PROSITE" id="PS50987">
    <property type="entry name" value="HTH_ARSR_2"/>
    <property type="match status" value="1"/>
</dbReference>
<dbReference type="InterPro" id="IPR036388">
    <property type="entry name" value="WH-like_DNA-bd_sf"/>
</dbReference>
<gene>
    <name evidence="5" type="ORF">AXI58_04955</name>
</gene>
<keyword evidence="2" id="KW-0238">DNA-binding</keyword>
<dbReference type="Proteomes" id="UP000075430">
    <property type="component" value="Unassembled WGS sequence"/>
</dbReference>
<dbReference type="InterPro" id="IPR036390">
    <property type="entry name" value="WH_DNA-bd_sf"/>
</dbReference>
<protein>
    <submittedName>
        <fullName evidence="5">ArsR family transcriptional regulator</fullName>
    </submittedName>
</protein>
<dbReference type="GO" id="GO:0003677">
    <property type="term" value="F:DNA binding"/>
    <property type="evidence" value="ECO:0007669"/>
    <property type="project" value="UniProtKB-KW"/>
</dbReference>
<keyword evidence="6" id="KW-1185">Reference proteome</keyword>
<evidence type="ECO:0000256" key="1">
    <source>
        <dbReference type="ARBA" id="ARBA00023015"/>
    </source>
</evidence>
<evidence type="ECO:0000256" key="2">
    <source>
        <dbReference type="ARBA" id="ARBA00023125"/>
    </source>
</evidence>
<reference evidence="6" key="1">
    <citation type="submission" date="2016-02" db="EMBL/GenBank/DDBJ databases">
        <authorList>
            <person name="Dunlap C."/>
        </authorList>
    </citation>
    <scope>NUCLEOTIDE SEQUENCE [LARGE SCALE GENOMIC DNA]</scope>
    <source>
        <strain evidence="6">NRRL B-41092</strain>
    </source>
</reference>
<keyword evidence="3" id="KW-0804">Transcription</keyword>
<evidence type="ECO:0000313" key="5">
    <source>
        <dbReference type="EMBL" id="KXZ13035.1"/>
    </source>
</evidence>
<evidence type="ECO:0000259" key="4">
    <source>
        <dbReference type="PROSITE" id="PS50987"/>
    </source>
</evidence>
<keyword evidence="1" id="KW-0805">Transcription regulation</keyword>
<dbReference type="PANTHER" id="PTHR33154">
    <property type="entry name" value="TRANSCRIPTIONAL REGULATOR, ARSR FAMILY"/>
    <property type="match status" value="1"/>
</dbReference>
<dbReference type="OrthoDB" id="9798835at2"/>
<dbReference type="SMART" id="SM00418">
    <property type="entry name" value="HTH_ARSR"/>
    <property type="match status" value="1"/>
</dbReference>
<evidence type="ECO:0000256" key="3">
    <source>
        <dbReference type="ARBA" id="ARBA00023163"/>
    </source>
</evidence>
<dbReference type="GO" id="GO:0003700">
    <property type="term" value="F:DNA-binding transcription factor activity"/>
    <property type="evidence" value="ECO:0007669"/>
    <property type="project" value="InterPro"/>
</dbReference>
<dbReference type="PANTHER" id="PTHR33154:SF18">
    <property type="entry name" value="ARSENICAL RESISTANCE OPERON REPRESSOR"/>
    <property type="match status" value="1"/>
</dbReference>
<dbReference type="RefSeq" id="WP_061523264.1">
    <property type="nucleotide sequence ID" value="NZ_JANBMN010000001.1"/>
</dbReference>
<proteinExistence type="predicted"/>
<accession>A0A150F231</accession>
<dbReference type="CDD" id="cd00090">
    <property type="entry name" value="HTH_ARSR"/>
    <property type="match status" value="1"/>
</dbReference>
<dbReference type="InterPro" id="IPR051081">
    <property type="entry name" value="HTH_MetalResp_TranReg"/>
</dbReference>
<organism evidence="5 6">
    <name type="scientific">Bacillus nakamurai</name>
    <dbReference type="NCBI Taxonomy" id="1793963"/>
    <lineage>
        <taxon>Bacteria</taxon>
        <taxon>Bacillati</taxon>
        <taxon>Bacillota</taxon>
        <taxon>Bacilli</taxon>
        <taxon>Bacillales</taxon>
        <taxon>Bacillaceae</taxon>
        <taxon>Bacillus</taxon>
    </lineage>
</organism>
<dbReference type="PRINTS" id="PR00778">
    <property type="entry name" value="HTHARSR"/>
</dbReference>
<sequence length="113" mass="13375">MERQHSSARISGCLKLLSDQTRLLMMKLMQHKEYCVCEFTEIFETSQPGISQHLRKLKNAGLVNERRQGQWRFYSINSSRPEYALIESILQQIDEKDEELQALRQKESRISCR</sequence>
<dbReference type="Pfam" id="PF01022">
    <property type="entry name" value="HTH_5"/>
    <property type="match status" value="1"/>
</dbReference>
<dbReference type="NCBIfam" id="NF033788">
    <property type="entry name" value="HTH_metalloreg"/>
    <property type="match status" value="1"/>
</dbReference>
<dbReference type="STRING" id="1793963.AXI58_04955"/>